<dbReference type="AlphaFoldDB" id="A0A119CUX3"/>
<sequence>MSTATVYRDGKAIRTTTLTATQAEQFTLLAEAVRAAQSMLTVNAAAKGSTHKSGVEHGESHGADIYAALLRIDDLLGKDPRAVYSHLDRNSTGEVLRNPDGTPRHGLMPVSNNTPVPQPAYAPLRAIYPSGVYTDLAQSLGMLPTDLLAFSHSELTDPALAAAVPTIRAWVRWRA</sequence>
<comment type="caution">
    <text evidence="1">The sequence shown here is derived from an EMBL/GenBank/DDBJ whole genome shotgun (WGS) entry which is preliminary data.</text>
</comment>
<dbReference type="PATRIC" id="fig|36861.3.peg.2395"/>
<accession>A0A119CUX3</accession>
<gene>
    <name evidence="1" type="ORF">ABW22_13040</name>
</gene>
<evidence type="ECO:0000313" key="2">
    <source>
        <dbReference type="Proteomes" id="UP000064243"/>
    </source>
</evidence>
<organism evidence="1 2">
    <name type="scientific">Thiobacillus denitrificans</name>
    <dbReference type="NCBI Taxonomy" id="36861"/>
    <lineage>
        <taxon>Bacteria</taxon>
        <taxon>Pseudomonadati</taxon>
        <taxon>Pseudomonadota</taxon>
        <taxon>Betaproteobacteria</taxon>
        <taxon>Nitrosomonadales</taxon>
        <taxon>Thiobacillaceae</taxon>
        <taxon>Thiobacillus</taxon>
    </lineage>
</organism>
<keyword evidence="2" id="KW-1185">Reference proteome</keyword>
<dbReference type="EMBL" id="LDUG01000036">
    <property type="protein sequence ID" value="KVW94306.1"/>
    <property type="molecule type" value="Genomic_DNA"/>
</dbReference>
<dbReference type="Proteomes" id="UP000064243">
    <property type="component" value="Unassembled WGS sequence"/>
</dbReference>
<name>A0A119CUX3_THIDE</name>
<reference evidence="1 2" key="1">
    <citation type="journal article" date="2015" name="Appl. Environ. Microbiol.">
        <title>Aerobic and Anaerobic Thiosulfate Oxidation by a Cold-Adapted, Subglacial Chemoautotroph.</title>
        <authorList>
            <person name="Harrold Z.R."/>
            <person name="Skidmore M.L."/>
            <person name="Hamilton T.L."/>
            <person name="Desch L."/>
            <person name="Amada K."/>
            <person name="van Gelder W."/>
            <person name="Glover K."/>
            <person name="Roden E.E."/>
            <person name="Boyd E.S."/>
        </authorList>
    </citation>
    <scope>NUCLEOTIDE SEQUENCE [LARGE SCALE GENOMIC DNA]</scope>
    <source>
        <strain evidence="1 2">RG</strain>
    </source>
</reference>
<proteinExistence type="predicted"/>
<dbReference type="RefSeq" id="WP_059757430.1">
    <property type="nucleotide sequence ID" value="NZ_LDUG01000036.1"/>
</dbReference>
<protein>
    <submittedName>
        <fullName evidence="1">Uncharacterized protein</fullName>
    </submittedName>
</protein>
<evidence type="ECO:0000313" key="1">
    <source>
        <dbReference type="EMBL" id="KVW94306.1"/>
    </source>
</evidence>